<comment type="similarity">
    <text evidence="12">Belongs to the dus family.</text>
</comment>
<comment type="function">
    <text evidence="2 12">Catalyzes the synthesis of 5,6-dihydrouridine (D), a modified base found in the D-loop of most tRNAs, via the reduction of the C5-C6 double bond in target uridines.</text>
</comment>
<evidence type="ECO:0000313" key="17">
    <source>
        <dbReference type="Proteomes" id="UP000007460"/>
    </source>
</evidence>
<keyword evidence="7" id="KW-0521">NADP</keyword>
<dbReference type="GO" id="GO:0017150">
    <property type="term" value="F:tRNA dihydrouridine synthase activity"/>
    <property type="evidence" value="ECO:0007669"/>
    <property type="project" value="InterPro"/>
</dbReference>
<feature type="binding site" evidence="14">
    <location>
        <position position="73"/>
    </location>
    <ligand>
        <name>FMN</name>
        <dbReference type="ChEBI" id="CHEBI:58210"/>
    </ligand>
</feature>
<evidence type="ECO:0000256" key="7">
    <source>
        <dbReference type="ARBA" id="ARBA00022857"/>
    </source>
</evidence>
<dbReference type="InterPro" id="IPR001269">
    <property type="entry name" value="DUS_fam"/>
</dbReference>
<gene>
    <name evidence="16" type="ordered locus">SAR116_0214</name>
</gene>
<dbReference type="GO" id="GO:0000049">
    <property type="term" value="F:tRNA binding"/>
    <property type="evidence" value="ECO:0007669"/>
    <property type="project" value="UniProtKB-KW"/>
</dbReference>
<evidence type="ECO:0000256" key="4">
    <source>
        <dbReference type="ARBA" id="ARBA00022630"/>
    </source>
</evidence>
<dbReference type="RefSeq" id="WP_013045087.1">
    <property type="nucleotide sequence ID" value="NC_014010.1"/>
</dbReference>
<dbReference type="KEGG" id="apb:SAR116_0214"/>
<evidence type="ECO:0000256" key="6">
    <source>
        <dbReference type="ARBA" id="ARBA00022694"/>
    </source>
</evidence>
<dbReference type="InterPro" id="IPR024036">
    <property type="entry name" value="tRNA-dHydroUridine_Synthase_C"/>
</dbReference>
<keyword evidence="8" id="KW-0694">RNA-binding</keyword>
<dbReference type="InterPro" id="IPR018517">
    <property type="entry name" value="tRNA_hU_synthase_CS"/>
</dbReference>
<feature type="binding site" evidence="14">
    <location>
        <begin position="227"/>
        <end position="228"/>
    </location>
    <ligand>
        <name>FMN</name>
        <dbReference type="ChEBI" id="CHEBI:58210"/>
    </ligand>
</feature>
<dbReference type="EC" id="1.3.1.-" evidence="12"/>
<feature type="binding site" evidence="14">
    <location>
        <position position="172"/>
    </location>
    <ligand>
        <name>FMN</name>
        <dbReference type="ChEBI" id="CHEBI:58210"/>
    </ligand>
</feature>
<evidence type="ECO:0000256" key="3">
    <source>
        <dbReference type="ARBA" id="ARBA00022555"/>
    </source>
</evidence>
<dbReference type="CDD" id="cd02801">
    <property type="entry name" value="DUS_like_FMN"/>
    <property type="match status" value="1"/>
</dbReference>
<evidence type="ECO:0000256" key="2">
    <source>
        <dbReference type="ARBA" id="ARBA00002790"/>
    </source>
</evidence>
<dbReference type="PIRSF" id="PIRSF006621">
    <property type="entry name" value="Dus"/>
    <property type="match status" value="1"/>
</dbReference>
<dbReference type="Gene3D" id="3.20.20.70">
    <property type="entry name" value="Aldolase class I"/>
    <property type="match status" value="1"/>
</dbReference>
<dbReference type="GO" id="GO:0050660">
    <property type="term" value="F:flavin adenine dinucleotide binding"/>
    <property type="evidence" value="ECO:0007669"/>
    <property type="project" value="InterPro"/>
</dbReference>
<keyword evidence="9 12" id="KW-0560">Oxidoreductase</keyword>
<feature type="domain" description="DUS-like FMN-binding" evidence="15">
    <location>
        <begin position="15"/>
        <end position="319"/>
    </location>
</feature>
<dbReference type="PANTHER" id="PTHR45846">
    <property type="entry name" value="TRNA-DIHYDROURIDINE(47) SYNTHASE [NAD(P)(+)]-LIKE"/>
    <property type="match status" value="1"/>
</dbReference>
<accession>D5BPH5</accession>
<dbReference type="eggNOG" id="COG0042">
    <property type="taxonomic scope" value="Bacteria"/>
</dbReference>
<evidence type="ECO:0000256" key="8">
    <source>
        <dbReference type="ARBA" id="ARBA00022884"/>
    </source>
</evidence>
<keyword evidence="5 12" id="KW-0288">FMN</keyword>
<organism evidence="16 17">
    <name type="scientific">Puniceispirillum marinum (strain IMCC1322)</name>
    <dbReference type="NCBI Taxonomy" id="488538"/>
    <lineage>
        <taxon>Bacteria</taxon>
        <taxon>Pseudomonadati</taxon>
        <taxon>Pseudomonadota</taxon>
        <taxon>Alphaproteobacteria</taxon>
        <taxon>Candidatus Puniceispirillales</taxon>
        <taxon>Candidatus Puniceispirillaceae</taxon>
        <taxon>Candidatus Puniceispirillum</taxon>
    </lineage>
</organism>
<evidence type="ECO:0000256" key="12">
    <source>
        <dbReference type="PIRNR" id="PIRNR006621"/>
    </source>
</evidence>
<evidence type="ECO:0000256" key="10">
    <source>
        <dbReference type="ARBA" id="ARBA00048205"/>
    </source>
</evidence>
<dbReference type="PROSITE" id="PS01136">
    <property type="entry name" value="UPF0034"/>
    <property type="match status" value="1"/>
</dbReference>
<feature type="active site" description="Proton donor" evidence="13">
    <location>
        <position position="103"/>
    </location>
</feature>
<dbReference type="Gene3D" id="1.10.1200.80">
    <property type="entry name" value="Putative flavin oxidoreducatase, domain 2"/>
    <property type="match status" value="1"/>
</dbReference>
<dbReference type="Proteomes" id="UP000007460">
    <property type="component" value="Chromosome"/>
</dbReference>
<evidence type="ECO:0000256" key="5">
    <source>
        <dbReference type="ARBA" id="ARBA00022643"/>
    </source>
</evidence>
<evidence type="ECO:0000313" key="16">
    <source>
        <dbReference type="EMBL" id="ADE38457.1"/>
    </source>
</evidence>
<keyword evidence="17" id="KW-1185">Reference proteome</keyword>
<reference evidence="16 17" key="1">
    <citation type="journal article" date="2010" name="J. Bacteriol.">
        <title>Complete genome sequence of "Candidatus Puniceispirillum marinum" IMCC1322, a representative of the SAR116 clade in the Alphaproteobacteria.</title>
        <authorList>
            <person name="Oh H.M."/>
            <person name="Kwon K.K."/>
            <person name="Kang I."/>
            <person name="Kang S.G."/>
            <person name="Lee J.H."/>
            <person name="Kim S.J."/>
            <person name="Cho J.C."/>
        </authorList>
    </citation>
    <scope>NUCLEOTIDE SEQUENCE [LARGE SCALE GENOMIC DNA]</scope>
    <source>
        <strain evidence="16 17">IMCC1322</strain>
    </source>
</reference>
<evidence type="ECO:0000259" key="15">
    <source>
        <dbReference type="Pfam" id="PF01207"/>
    </source>
</evidence>
<keyword evidence="4 12" id="KW-0285">Flavoprotein</keyword>
<dbReference type="InterPro" id="IPR013785">
    <property type="entry name" value="Aldolase_TIM"/>
</dbReference>
<keyword evidence="3" id="KW-0820">tRNA-binding</keyword>
<comment type="catalytic activity">
    <reaction evidence="11">
        <text>a 5,6-dihydrouridine in tRNA + NAD(+) = a uridine in tRNA + NADH + H(+)</text>
        <dbReference type="Rhea" id="RHEA:54452"/>
        <dbReference type="Rhea" id="RHEA-COMP:13339"/>
        <dbReference type="Rhea" id="RHEA-COMP:13887"/>
        <dbReference type="ChEBI" id="CHEBI:15378"/>
        <dbReference type="ChEBI" id="CHEBI:57540"/>
        <dbReference type="ChEBI" id="CHEBI:57945"/>
        <dbReference type="ChEBI" id="CHEBI:65315"/>
        <dbReference type="ChEBI" id="CHEBI:74443"/>
    </reaction>
</comment>
<comment type="cofactor">
    <cofactor evidence="1 12 14">
        <name>FMN</name>
        <dbReference type="ChEBI" id="CHEBI:58210"/>
    </cofactor>
</comment>
<dbReference type="PANTHER" id="PTHR45846:SF1">
    <property type="entry name" value="TRNA-DIHYDROURIDINE(47) SYNTHASE [NAD(P)(+)]-LIKE"/>
    <property type="match status" value="1"/>
</dbReference>
<evidence type="ECO:0000256" key="1">
    <source>
        <dbReference type="ARBA" id="ARBA00001917"/>
    </source>
</evidence>
<evidence type="ECO:0000256" key="13">
    <source>
        <dbReference type="PIRSR" id="PIRSR006621-1"/>
    </source>
</evidence>
<dbReference type="AlphaFoldDB" id="D5BPH5"/>
<evidence type="ECO:0000256" key="14">
    <source>
        <dbReference type="PIRSR" id="PIRSR006621-2"/>
    </source>
</evidence>
<dbReference type="InterPro" id="IPR004652">
    <property type="entry name" value="DusB-like"/>
</dbReference>
<dbReference type="InterPro" id="IPR035587">
    <property type="entry name" value="DUS-like_FMN-bd"/>
</dbReference>
<sequence length="328" mass="35073">MAVQLCDIDLPHAVILAPMSGVTDWPFRRAVRRAGGGLVVTEMIASAAMLAEVKTEMRKLKTEVATEAPLSIQLAGWEPSVMADAAKVSADLGASIIDINMGCPAKKVTGKQSGSALMRDEHHAAAILDAVVKAVDIPVTLKMRLGWDDASLNAPQLAKIAQDVGIRMVAVHGRTRCQMYTGSADWQKIGEVVAAVSIPVIANGDIRTLDDVRMALHHSHAAGVMIGRGAQGRPWFVAQAGDLLNGQQVRPEPSIAIRHQFMLAHLEDMLTHYGSAAMRLARKHIAWYAHGLPGSAELRDVANNTTDSTEVFAAVDAFFAALIEQEAA</sequence>
<dbReference type="SUPFAM" id="SSF51395">
    <property type="entry name" value="FMN-linked oxidoreductases"/>
    <property type="match status" value="1"/>
</dbReference>
<dbReference type="EMBL" id="CP001751">
    <property type="protein sequence ID" value="ADE38457.1"/>
    <property type="molecule type" value="Genomic_DNA"/>
</dbReference>
<keyword evidence="14" id="KW-0547">Nucleotide-binding</keyword>
<keyword evidence="6 12" id="KW-0819">tRNA processing</keyword>
<proteinExistence type="inferred from homology"/>
<evidence type="ECO:0000256" key="11">
    <source>
        <dbReference type="ARBA" id="ARBA00048802"/>
    </source>
</evidence>
<protein>
    <recommendedName>
        <fullName evidence="12">tRNA-dihydrouridine synthase</fullName>
        <ecNumber evidence="12">1.3.1.-</ecNumber>
    </recommendedName>
</protein>
<dbReference type="NCBIfam" id="TIGR00737">
    <property type="entry name" value="nifR3_yhdG"/>
    <property type="match status" value="1"/>
</dbReference>
<evidence type="ECO:0000256" key="9">
    <source>
        <dbReference type="ARBA" id="ARBA00023002"/>
    </source>
</evidence>
<dbReference type="Pfam" id="PF01207">
    <property type="entry name" value="Dus"/>
    <property type="match status" value="1"/>
</dbReference>
<comment type="catalytic activity">
    <reaction evidence="10">
        <text>a 5,6-dihydrouridine in tRNA + NADP(+) = a uridine in tRNA + NADPH + H(+)</text>
        <dbReference type="Rhea" id="RHEA:23624"/>
        <dbReference type="Rhea" id="RHEA-COMP:13339"/>
        <dbReference type="Rhea" id="RHEA-COMP:13887"/>
        <dbReference type="ChEBI" id="CHEBI:15378"/>
        <dbReference type="ChEBI" id="CHEBI:57783"/>
        <dbReference type="ChEBI" id="CHEBI:58349"/>
        <dbReference type="ChEBI" id="CHEBI:65315"/>
        <dbReference type="ChEBI" id="CHEBI:74443"/>
    </reaction>
</comment>
<dbReference type="OrthoDB" id="9783413at2"/>
<feature type="binding site" evidence="14">
    <location>
        <position position="142"/>
    </location>
    <ligand>
        <name>FMN</name>
        <dbReference type="ChEBI" id="CHEBI:58210"/>
    </ligand>
</feature>
<dbReference type="HOGENOM" id="CLU_013299_0_1_5"/>
<dbReference type="STRING" id="488538.SAR116_0214"/>
<name>D5BPH5_PUNMI</name>